<dbReference type="OrthoDB" id="9790355at2"/>
<accession>C7R8K7</accession>
<dbReference type="RefSeq" id="WP_015781377.1">
    <property type="nucleotide sequence ID" value="NC_013166.1"/>
</dbReference>
<dbReference type="Proteomes" id="UP000001231">
    <property type="component" value="Chromosome"/>
</dbReference>
<evidence type="ECO:0000256" key="2">
    <source>
        <dbReference type="PROSITE-ProRule" id="PRU00703"/>
    </source>
</evidence>
<evidence type="ECO:0000313" key="4">
    <source>
        <dbReference type="EMBL" id="ACV27772.1"/>
    </source>
</evidence>
<dbReference type="InParanoid" id="C7R8K7"/>
<name>C7R8K7_KANKD</name>
<feature type="domain" description="CBS" evidence="3">
    <location>
        <begin position="78"/>
        <end position="134"/>
    </location>
</feature>
<dbReference type="HOGENOM" id="CLU_040681_9_2_6"/>
<dbReference type="AlphaFoldDB" id="C7R8K7"/>
<dbReference type="Gene3D" id="3.10.580.10">
    <property type="entry name" value="CBS-domain"/>
    <property type="match status" value="1"/>
</dbReference>
<dbReference type="Pfam" id="PF00571">
    <property type="entry name" value="CBS"/>
    <property type="match status" value="2"/>
</dbReference>
<dbReference type="EMBL" id="CP001707">
    <property type="protein sequence ID" value="ACV27772.1"/>
    <property type="molecule type" value="Genomic_DNA"/>
</dbReference>
<dbReference type="InterPro" id="IPR051257">
    <property type="entry name" value="Diverse_CBS-Domain"/>
</dbReference>
<keyword evidence="1 2" id="KW-0129">CBS domain</keyword>
<sequence length="134" mass="15206">MIKSVHVRDYMTSAMITLKPQTDVVEAAQTMLEYRLTGAPVLDDHNRLVGFISEKDCLHTVLSAIYHGDLGHRVMDLMTKEVKTVHPDDSIADVAERFLKDNCRMYPVMEKSQLVGMISRQSILKAIQFVGRKD</sequence>
<keyword evidence="5" id="KW-1185">Reference proteome</keyword>
<dbReference type="STRING" id="523791.Kkor_2363"/>
<gene>
    <name evidence="4" type="ordered locus">Kkor_2363</name>
</gene>
<organism evidence="4 5">
    <name type="scientific">Kangiella koreensis (strain DSM 16069 / JCM 12317 / KCTC 12182 / SW-125)</name>
    <dbReference type="NCBI Taxonomy" id="523791"/>
    <lineage>
        <taxon>Bacteria</taxon>
        <taxon>Pseudomonadati</taxon>
        <taxon>Pseudomonadota</taxon>
        <taxon>Gammaproteobacteria</taxon>
        <taxon>Kangiellales</taxon>
        <taxon>Kangiellaceae</taxon>
        <taxon>Kangiella</taxon>
    </lineage>
</organism>
<dbReference type="InterPro" id="IPR000644">
    <property type="entry name" value="CBS_dom"/>
</dbReference>
<dbReference type="SMART" id="SM00116">
    <property type="entry name" value="CBS"/>
    <property type="match status" value="2"/>
</dbReference>
<dbReference type="SUPFAM" id="SSF54631">
    <property type="entry name" value="CBS-domain pair"/>
    <property type="match status" value="1"/>
</dbReference>
<proteinExistence type="predicted"/>
<dbReference type="eggNOG" id="COG2524">
    <property type="taxonomic scope" value="Bacteria"/>
</dbReference>
<dbReference type="PANTHER" id="PTHR43080">
    <property type="entry name" value="CBS DOMAIN-CONTAINING PROTEIN CBSX3, MITOCHONDRIAL"/>
    <property type="match status" value="1"/>
</dbReference>
<evidence type="ECO:0000313" key="5">
    <source>
        <dbReference type="Proteomes" id="UP000001231"/>
    </source>
</evidence>
<feature type="domain" description="CBS" evidence="3">
    <location>
        <begin position="11"/>
        <end position="70"/>
    </location>
</feature>
<dbReference type="CDD" id="cd04629">
    <property type="entry name" value="CBS_pair_bac"/>
    <property type="match status" value="1"/>
</dbReference>
<dbReference type="PROSITE" id="PS51371">
    <property type="entry name" value="CBS"/>
    <property type="match status" value="2"/>
</dbReference>
<reference evidence="4 5" key="1">
    <citation type="journal article" date="2009" name="Stand. Genomic Sci.">
        <title>Complete genome sequence of Kangiella koreensis type strain (SW-125).</title>
        <authorList>
            <person name="Han C."/>
            <person name="Sikorski J."/>
            <person name="Lapidus A."/>
            <person name="Nolan M."/>
            <person name="Glavina Del Rio T."/>
            <person name="Tice H."/>
            <person name="Cheng J.F."/>
            <person name="Lucas S."/>
            <person name="Chen F."/>
            <person name="Copeland A."/>
            <person name="Ivanova N."/>
            <person name="Mavromatis K."/>
            <person name="Ovchinnikova G."/>
            <person name="Pati A."/>
            <person name="Bruce D."/>
            <person name="Goodwin L."/>
            <person name="Pitluck S."/>
            <person name="Chen A."/>
            <person name="Palaniappan K."/>
            <person name="Land M."/>
            <person name="Hauser L."/>
            <person name="Chang Y.J."/>
            <person name="Jeffries C.D."/>
            <person name="Chain P."/>
            <person name="Saunders E."/>
            <person name="Brettin T."/>
            <person name="Goker M."/>
            <person name="Tindall B.J."/>
            <person name="Bristow J."/>
            <person name="Eisen J.A."/>
            <person name="Markowitz V."/>
            <person name="Hugenholtz P."/>
            <person name="Kyrpides N.C."/>
            <person name="Klenk H.P."/>
            <person name="Detter J.C."/>
        </authorList>
    </citation>
    <scope>NUCLEOTIDE SEQUENCE [LARGE SCALE GENOMIC DNA]</scope>
    <source>
        <strain evidence="5">DSM 16069 / KCTC 12182 / SW-125</strain>
    </source>
</reference>
<dbReference type="InterPro" id="IPR044729">
    <property type="entry name" value="CBS_bac"/>
</dbReference>
<protein>
    <submittedName>
        <fullName evidence="4">Putative signal transduction protein with CBS domains</fullName>
    </submittedName>
</protein>
<dbReference type="InterPro" id="IPR046342">
    <property type="entry name" value="CBS_dom_sf"/>
</dbReference>
<dbReference type="PANTHER" id="PTHR43080:SF26">
    <property type="entry name" value="REGULATORY PROTEIN"/>
    <property type="match status" value="1"/>
</dbReference>
<dbReference type="KEGG" id="kko:Kkor_2363"/>
<evidence type="ECO:0000259" key="3">
    <source>
        <dbReference type="PROSITE" id="PS51371"/>
    </source>
</evidence>
<evidence type="ECO:0000256" key="1">
    <source>
        <dbReference type="ARBA" id="ARBA00023122"/>
    </source>
</evidence>